<gene>
    <name evidence="2" type="primary">paaD</name>
    <name evidence="2" type="ORF">LC1Nh_0260</name>
</gene>
<dbReference type="RefSeq" id="WP_153549901.1">
    <property type="nucleotide sequence ID" value="NZ_CP040089.1"/>
</dbReference>
<proteinExistence type="predicted"/>
<feature type="domain" description="MIP18 family-like" evidence="1">
    <location>
        <begin position="6"/>
        <end position="76"/>
    </location>
</feature>
<evidence type="ECO:0000313" key="2">
    <source>
        <dbReference type="EMBL" id="QGA80163.1"/>
    </source>
</evidence>
<dbReference type="EMBL" id="CP040089">
    <property type="protein sequence ID" value="QGA80163.1"/>
    <property type="molecule type" value="Genomic_DNA"/>
</dbReference>
<dbReference type="InterPro" id="IPR034904">
    <property type="entry name" value="FSCA_dom_sf"/>
</dbReference>
<sequence length="107" mass="12274">MGDISEDQIMEQLEEVVDPEFDINIVDLGLIYEVTVEGNKVDILMTLTTRGCPFHGIFRDIINEELNKLDGVEEIDIELTFDPHWDPEMMSDEARREFGNIPGRSAF</sequence>
<organism evidence="2 3">
    <name type="scientific">Candidatus Nanohalobium constans</name>
    <dbReference type="NCBI Taxonomy" id="2565781"/>
    <lineage>
        <taxon>Archaea</taxon>
        <taxon>Candidatus Nanohalarchaeota</taxon>
        <taxon>Candidatus Nanohalobia</taxon>
        <taxon>Candidatus Nanohalobiales</taxon>
        <taxon>Candidatus Nanohalobiaceae</taxon>
        <taxon>Candidatus Nanohalobium</taxon>
    </lineage>
</organism>
<dbReference type="AlphaFoldDB" id="A0A5Q0UEZ0"/>
<keyword evidence="3" id="KW-1185">Reference proteome</keyword>
<dbReference type="InterPro" id="IPR052339">
    <property type="entry name" value="Fe-S_Maturation_MIP18"/>
</dbReference>
<dbReference type="PANTHER" id="PTHR42831:SF1">
    <property type="entry name" value="FE-S PROTEIN MATURATION AUXILIARY FACTOR YITW"/>
    <property type="match status" value="1"/>
</dbReference>
<dbReference type="Proteomes" id="UP000377803">
    <property type="component" value="Chromosome"/>
</dbReference>
<dbReference type="InterPro" id="IPR002744">
    <property type="entry name" value="MIP18-like"/>
</dbReference>
<accession>A0A5Q0UEZ0</accession>
<dbReference type="KEGG" id="ncon:LC1Nh_0260"/>
<protein>
    <submittedName>
        <fullName evidence="2">FeS assembly SUF system protein</fullName>
    </submittedName>
</protein>
<dbReference type="Gene3D" id="3.30.300.130">
    <property type="entry name" value="Fe-S cluster assembly (FSCA)"/>
    <property type="match status" value="1"/>
</dbReference>
<dbReference type="Pfam" id="PF01883">
    <property type="entry name" value="FeS_assembly_P"/>
    <property type="match status" value="1"/>
</dbReference>
<dbReference type="SUPFAM" id="SSF117916">
    <property type="entry name" value="Fe-S cluster assembly (FSCA) domain-like"/>
    <property type="match status" value="1"/>
</dbReference>
<reference evidence="3" key="1">
    <citation type="submission" date="2019-05" db="EMBL/GenBank/DDBJ databases">
        <title>Candidatus Nanohalobium constans, a novel model system to study the DPANN nano-sized archaea: genomic and physiological characterization of a nanoarchaeon co-cultured with its chitinotrophic host.</title>
        <authorList>
            <person name="La Cono V."/>
            <person name="Arcadi E."/>
            <person name="Crisafi F."/>
            <person name="Denaro R."/>
            <person name="La Spada G."/>
            <person name="Messina E."/>
            <person name="Smedile F."/>
            <person name="Toshchakov S.V."/>
            <person name="Shevchenko M.A."/>
            <person name="Golyshin P.N."/>
            <person name="Golyshina O.V."/>
            <person name="Ferrer M."/>
            <person name="Rohde M."/>
            <person name="Mushegian A."/>
            <person name="Sorokin D.Y."/>
            <person name="Giuliano L."/>
            <person name="Yakimov M.M."/>
        </authorList>
    </citation>
    <scope>NUCLEOTIDE SEQUENCE [LARGE SCALE GENOMIC DNA]</scope>
    <source>
        <strain evidence="3">LC1Nh</strain>
    </source>
</reference>
<evidence type="ECO:0000259" key="1">
    <source>
        <dbReference type="Pfam" id="PF01883"/>
    </source>
</evidence>
<dbReference type="GeneID" id="42364642"/>
<dbReference type="OrthoDB" id="371709at2157"/>
<evidence type="ECO:0000313" key="3">
    <source>
        <dbReference type="Proteomes" id="UP000377803"/>
    </source>
</evidence>
<name>A0A5Q0UEZ0_9ARCH</name>
<dbReference type="PANTHER" id="PTHR42831">
    <property type="entry name" value="FE-S PROTEIN MATURATION AUXILIARY FACTOR YITW"/>
    <property type="match status" value="1"/>
</dbReference>